<dbReference type="SUPFAM" id="SSF56801">
    <property type="entry name" value="Acetyl-CoA synthetase-like"/>
    <property type="match status" value="1"/>
</dbReference>
<evidence type="ECO:0000313" key="7">
    <source>
        <dbReference type="EMBL" id="KAL3283601.1"/>
    </source>
</evidence>
<keyword evidence="8" id="KW-1185">Reference proteome</keyword>
<dbReference type="Gene3D" id="3.30.300.30">
    <property type="match status" value="1"/>
</dbReference>
<evidence type="ECO:0000256" key="2">
    <source>
        <dbReference type="ARBA" id="ARBA00006432"/>
    </source>
</evidence>
<feature type="domain" description="AMP-binding enzyme C-terminal" evidence="6">
    <location>
        <begin position="464"/>
        <end position="542"/>
    </location>
</feature>
<dbReference type="Proteomes" id="UP001516400">
    <property type="component" value="Unassembled WGS sequence"/>
</dbReference>
<dbReference type="GO" id="GO:0005777">
    <property type="term" value="C:peroxisome"/>
    <property type="evidence" value="ECO:0007669"/>
    <property type="project" value="UniProtKB-SubCell"/>
</dbReference>
<evidence type="ECO:0000256" key="1">
    <source>
        <dbReference type="ARBA" id="ARBA00004275"/>
    </source>
</evidence>
<dbReference type="AlphaFoldDB" id="A0ABD2NZ07"/>
<evidence type="ECO:0000256" key="4">
    <source>
        <dbReference type="ARBA" id="ARBA00023140"/>
    </source>
</evidence>
<dbReference type="InterPro" id="IPR025110">
    <property type="entry name" value="AMP-bd_C"/>
</dbReference>
<sequence length="557" mass="62953">MDENFVLHGPSSPYEPAKGGIGVEIFRAMQLYKDKIAEFCIETGESSTYGDFLVRSRRVAMHLLSKKLKKEDTICLCSENQMNIVLPCLAAKLIDVCYATIEPTMPEGDLIYLFEYLKPKVLFVSKTAVDKIEKCLKEANIKCDVIVFGESQKYTSLSDILIPTPGEEEFNPVWIEDLMETAVIFLSSGTTGKPKGICCNHYSILSQAINNALILFRKGIINLSNFSYNIDETENESSEVNVLLYAPFQWITGIISLVSATFMGSTRTIGACFDVEKVWVAIKKYKPTCMYFAPGQIVDLYLKRDPNETYDFVDIFITGGGPVKSMHLEYMNEMLPKAVSVQVLGMTENTGVLSCFRAKDPRTVELQKKYPTSCGELAYGISCRIVDVDTESPCSYNQQGELRIKSKYLMNGYYKMDSTSCFDADGWFKTGDLAFFNEEGCLTVVDRLKDILLYRLYNIRPSVIEEILVKHPAVHQSFIIGIPHPQDNELPMGVVLLKEEYKNKVTPEEIVEYVNEKVPDDRYKIRAGIKFVDEILRTPSGKIKKIEMKKLIIDGKL</sequence>
<dbReference type="PROSITE" id="PS00455">
    <property type="entry name" value="AMP_BINDING"/>
    <property type="match status" value="1"/>
</dbReference>
<dbReference type="InterPro" id="IPR020845">
    <property type="entry name" value="AMP-binding_CS"/>
</dbReference>
<feature type="domain" description="AMP-dependent synthetase/ligase" evidence="5">
    <location>
        <begin position="28"/>
        <end position="414"/>
    </location>
</feature>
<dbReference type="PANTHER" id="PTHR24096:SF149">
    <property type="entry name" value="AMP-BINDING DOMAIN-CONTAINING PROTEIN-RELATED"/>
    <property type="match status" value="1"/>
</dbReference>
<keyword evidence="4" id="KW-0576">Peroxisome</keyword>
<keyword evidence="3" id="KW-0436">Ligase</keyword>
<dbReference type="Gene3D" id="3.40.50.12780">
    <property type="entry name" value="N-terminal domain of ligase-like"/>
    <property type="match status" value="1"/>
</dbReference>
<comment type="subcellular location">
    <subcellularLocation>
        <location evidence="1">Peroxisome</location>
    </subcellularLocation>
</comment>
<accession>A0ABD2NZ07</accession>
<protein>
    <recommendedName>
        <fullName evidence="9">Luciferin 4-monooxygenase</fullName>
    </recommendedName>
</protein>
<proteinExistence type="inferred from homology"/>
<evidence type="ECO:0000313" key="8">
    <source>
        <dbReference type="Proteomes" id="UP001516400"/>
    </source>
</evidence>
<organism evidence="7 8">
    <name type="scientific">Cryptolaemus montrouzieri</name>
    <dbReference type="NCBI Taxonomy" id="559131"/>
    <lineage>
        <taxon>Eukaryota</taxon>
        <taxon>Metazoa</taxon>
        <taxon>Ecdysozoa</taxon>
        <taxon>Arthropoda</taxon>
        <taxon>Hexapoda</taxon>
        <taxon>Insecta</taxon>
        <taxon>Pterygota</taxon>
        <taxon>Neoptera</taxon>
        <taxon>Endopterygota</taxon>
        <taxon>Coleoptera</taxon>
        <taxon>Polyphaga</taxon>
        <taxon>Cucujiformia</taxon>
        <taxon>Coccinelloidea</taxon>
        <taxon>Coccinellidae</taxon>
        <taxon>Scymninae</taxon>
        <taxon>Scymnini</taxon>
        <taxon>Cryptolaemus</taxon>
    </lineage>
</organism>
<gene>
    <name evidence="7" type="ORF">HHI36_006739</name>
</gene>
<dbReference type="InterPro" id="IPR042099">
    <property type="entry name" value="ANL_N_sf"/>
</dbReference>
<dbReference type="Pfam" id="PF13193">
    <property type="entry name" value="AMP-binding_C"/>
    <property type="match status" value="1"/>
</dbReference>
<dbReference type="Pfam" id="PF00501">
    <property type="entry name" value="AMP-binding"/>
    <property type="match status" value="1"/>
</dbReference>
<evidence type="ECO:0000256" key="3">
    <source>
        <dbReference type="ARBA" id="ARBA00022598"/>
    </source>
</evidence>
<comment type="caution">
    <text evidence="7">The sequence shown here is derived from an EMBL/GenBank/DDBJ whole genome shotgun (WGS) entry which is preliminary data.</text>
</comment>
<name>A0ABD2NZ07_9CUCU</name>
<evidence type="ECO:0000259" key="6">
    <source>
        <dbReference type="Pfam" id="PF13193"/>
    </source>
</evidence>
<evidence type="ECO:0008006" key="9">
    <source>
        <dbReference type="Google" id="ProtNLM"/>
    </source>
</evidence>
<dbReference type="InterPro" id="IPR000873">
    <property type="entry name" value="AMP-dep_synth/lig_dom"/>
</dbReference>
<dbReference type="EMBL" id="JABFTP020000144">
    <property type="protein sequence ID" value="KAL3283601.1"/>
    <property type="molecule type" value="Genomic_DNA"/>
</dbReference>
<comment type="similarity">
    <text evidence="2">Belongs to the ATP-dependent AMP-binding enzyme family.</text>
</comment>
<dbReference type="PANTHER" id="PTHR24096">
    <property type="entry name" value="LONG-CHAIN-FATTY-ACID--COA LIGASE"/>
    <property type="match status" value="1"/>
</dbReference>
<dbReference type="GO" id="GO:0016874">
    <property type="term" value="F:ligase activity"/>
    <property type="evidence" value="ECO:0007669"/>
    <property type="project" value="UniProtKB-KW"/>
</dbReference>
<evidence type="ECO:0000259" key="5">
    <source>
        <dbReference type="Pfam" id="PF00501"/>
    </source>
</evidence>
<dbReference type="InterPro" id="IPR045851">
    <property type="entry name" value="AMP-bd_C_sf"/>
</dbReference>
<reference evidence="7 8" key="1">
    <citation type="journal article" date="2021" name="BMC Biol.">
        <title>Horizontally acquired antibacterial genes associated with adaptive radiation of ladybird beetles.</title>
        <authorList>
            <person name="Li H.S."/>
            <person name="Tang X.F."/>
            <person name="Huang Y.H."/>
            <person name="Xu Z.Y."/>
            <person name="Chen M.L."/>
            <person name="Du X.Y."/>
            <person name="Qiu B.Y."/>
            <person name="Chen P.T."/>
            <person name="Zhang W."/>
            <person name="Slipinski A."/>
            <person name="Escalona H.E."/>
            <person name="Waterhouse R.M."/>
            <person name="Zwick A."/>
            <person name="Pang H."/>
        </authorList>
    </citation>
    <scope>NUCLEOTIDE SEQUENCE [LARGE SCALE GENOMIC DNA]</scope>
    <source>
        <strain evidence="7">SYSU2018</strain>
    </source>
</reference>